<proteinExistence type="inferred from homology"/>
<dbReference type="InterPro" id="IPR050910">
    <property type="entry name" value="JMJD6_ArgDemeth/LysHydrox"/>
</dbReference>
<dbReference type="SMART" id="SM00558">
    <property type="entry name" value="JmjC"/>
    <property type="match status" value="1"/>
</dbReference>
<dbReference type="SUPFAM" id="SSF51197">
    <property type="entry name" value="Clavaminate synthase-like"/>
    <property type="match status" value="1"/>
</dbReference>
<evidence type="ECO:0000259" key="4">
    <source>
        <dbReference type="PROSITE" id="PS51184"/>
    </source>
</evidence>
<dbReference type="Proteomes" id="UP001516400">
    <property type="component" value="Unassembled WGS sequence"/>
</dbReference>
<dbReference type="Pfam" id="PF02373">
    <property type="entry name" value="JmjC"/>
    <property type="match status" value="1"/>
</dbReference>
<dbReference type="InterPro" id="IPR003347">
    <property type="entry name" value="JmjC_dom"/>
</dbReference>
<name>A0ABD2NST1_9CUCU</name>
<dbReference type="EMBL" id="JABFTP020000144">
    <property type="protein sequence ID" value="KAL3281559.1"/>
    <property type="molecule type" value="Genomic_DNA"/>
</dbReference>
<evidence type="ECO:0000256" key="1">
    <source>
        <dbReference type="ARBA" id="ARBA00038068"/>
    </source>
</evidence>
<evidence type="ECO:0000313" key="6">
    <source>
        <dbReference type="Proteomes" id="UP001516400"/>
    </source>
</evidence>
<evidence type="ECO:0000256" key="2">
    <source>
        <dbReference type="ARBA" id="ARBA00047762"/>
    </source>
</evidence>
<reference evidence="5 6" key="1">
    <citation type="journal article" date="2021" name="BMC Biol.">
        <title>Horizontally acquired antibacterial genes associated with adaptive radiation of ladybird beetles.</title>
        <authorList>
            <person name="Li H.S."/>
            <person name="Tang X.F."/>
            <person name="Huang Y.H."/>
            <person name="Xu Z.Y."/>
            <person name="Chen M.L."/>
            <person name="Du X.Y."/>
            <person name="Qiu B.Y."/>
            <person name="Chen P.T."/>
            <person name="Zhang W."/>
            <person name="Slipinski A."/>
            <person name="Escalona H.E."/>
            <person name="Waterhouse R.M."/>
            <person name="Zwick A."/>
            <person name="Pang H."/>
        </authorList>
    </citation>
    <scope>NUCLEOTIDE SEQUENCE [LARGE SCALE GENOMIC DNA]</scope>
    <source>
        <strain evidence="5">SYSU2018</strain>
    </source>
</reference>
<dbReference type="Gene3D" id="2.60.120.650">
    <property type="entry name" value="Cupin"/>
    <property type="match status" value="1"/>
</dbReference>
<evidence type="ECO:0000256" key="3">
    <source>
        <dbReference type="ARBA" id="ARBA00082904"/>
    </source>
</evidence>
<dbReference type="PROSITE" id="PS51184">
    <property type="entry name" value="JMJC"/>
    <property type="match status" value="1"/>
</dbReference>
<dbReference type="AlphaFoldDB" id="A0ABD2NST1"/>
<dbReference type="PANTHER" id="PTHR12480">
    <property type="entry name" value="ARGININE DEMETHYLASE AND LYSYL-HYDROXYLASE JMJD"/>
    <property type="match status" value="1"/>
</dbReference>
<protein>
    <recommendedName>
        <fullName evidence="3">Jumonji domain-containing protein 4</fullName>
    </recommendedName>
</protein>
<gene>
    <name evidence="5" type="ORF">HHI36_004767</name>
</gene>
<comment type="similarity">
    <text evidence="1">Belongs to the JMJD6 family.</text>
</comment>
<comment type="caution">
    <text evidence="5">The sequence shown here is derived from an EMBL/GenBank/DDBJ whole genome shotgun (WGS) entry which is preliminary data.</text>
</comment>
<evidence type="ECO:0000313" key="5">
    <source>
        <dbReference type="EMBL" id="KAL3281559.1"/>
    </source>
</evidence>
<feature type="domain" description="JmjC" evidence="4">
    <location>
        <begin position="33"/>
        <end position="181"/>
    </location>
</feature>
<accession>A0ABD2NST1</accession>
<keyword evidence="6" id="KW-1185">Reference proteome</keyword>
<sequence>MNFKEYLSYWENYIENEYSKELPLYYLKDWHLQNELKHDCFYEVPIYFSSDWLNEYLTHYNKDDYRFVYMGPKGSWTPFHQDVFSSYSWSTNICGKKRWVLFPPKEEEKLLDDLGNLPYDIEEIPDNIDYFEVIQYPGDALFVPSGWHHQVWNLDNTISINHNWVNGCNLRLVWQALELNLFNVKREISDCEDLENYCEQCQLILRSTFGMHFEDFFNFLRFIALKRLNRESDNYLQNKDTPHEGKYIIFDLESLHEVLELFINHKDVNTSPEMTKLKEDALHTCQLISEKLSMIK</sequence>
<dbReference type="PANTHER" id="PTHR12480:SF6">
    <property type="entry name" value="2-OXOGLUTARATE AND IRON-DEPENDENT OXYGENASE JMJD4"/>
    <property type="match status" value="1"/>
</dbReference>
<organism evidence="5 6">
    <name type="scientific">Cryptolaemus montrouzieri</name>
    <dbReference type="NCBI Taxonomy" id="559131"/>
    <lineage>
        <taxon>Eukaryota</taxon>
        <taxon>Metazoa</taxon>
        <taxon>Ecdysozoa</taxon>
        <taxon>Arthropoda</taxon>
        <taxon>Hexapoda</taxon>
        <taxon>Insecta</taxon>
        <taxon>Pterygota</taxon>
        <taxon>Neoptera</taxon>
        <taxon>Endopterygota</taxon>
        <taxon>Coleoptera</taxon>
        <taxon>Polyphaga</taxon>
        <taxon>Cucujiformia</taxon>
        <taxon>Coccinelloidea</taxon>
        <taxon>Coccinellidae</taxon>
        <taxon>Scymninae</taxon>
        <taxon>Scymnini</taxon>
        <taxon>Cryptolaemus</taxon>
    </lineage>
</organism>
<comment type="catalytic activity">
    <reaction evidence="2">
        <text>L-lysyl-[protein] + 2-oxoglutarate + O2 = 4-hydroxy-L-lysyl-[protein] + succinate + CO2</text>
        <dbReference type="Rhea" id="RHEA:57156"/>
        <dbReference type="Rhea" id="RHEA-COMP:9752"/>
        <dbReference type="Rhea" id="RHEA-COMP:15084"/>
        <dbReference type="ChEBI" id="CHEBI:15379"/>
        <dbReference type="ChEBI" id="CHEBI:16526"/>
        <dbReference type="ChEBI" id="CHEBI:16810"/>
        <dbReference type="ChEBI" id="CHEBI:29969"/>
        <dbReference type="ChEBI" id="CHEBI:30031"/>
        <dbReference type="ChEBI" id="CHEBI:141495"/>
    </reaction>
</comment>